<feature type="region of interest" description="Disordered" evidence="1">
    <location>
        <begin position="1"/>
        <end position="25"/>
    </location>
</feature>
<comment type="caution">
    <text evidence="2">The sequence shown here is derived from an EMBL/GenBank/DDBJ whole genome shotgun (WGS) entry which is preliminary data.</text>
</comment>
<dbReference type="AlphaFoldDB" id="A0AAN8FNK5"/>
<keyword evidence="3" id="KW-1185">Reference proteome</keyword>
<evidence type="ECO:0000313" key="3">
    <source>
        <dbReference type="Proteomes" id="UP001331761"/>
    </source>
</evidence>
<dbReference type="EMBL" id="WIXE01022345">
    <property type="protein sequence ID" value="KAK5967568.1"/>
    <property type="molecule type" value="Genomic_DNA"/>
</dbReference>
<protein>
    <submittedName>
        <fullName evidence="2">Uncharacterized protein</fullName>
    </submittedName>
</protein>
<sequence length="85" mass="9692">MRQHAHSSTCSRIDTTPSAIPKRKRVQSLSSAAGTLMELKVHTQCCIFAITHCGIKWCSSSQLLRCWRTQNHFCVPSETKKRRSF</sequence>
<accession>A0AAN8FNK5</accession>
<proteinExistence type="predicted"/>
<gene>
    <name evidence="2" type="ORF">GCK32_016908</name>
</gene>
<evidence type="ECO:0000313" key="2">
    <source>
        <dbReference type="EMBL" id="KAK5967568.1"/>
    </source>
</evidence>
<organism evidence="2 3">
    <name type="scientific">Trichostrongylus colubriformis</name>
    <name type="common">Black scour worm</name>
    <dbReference type="NCBI Taxonomy" id="6319"/>
    <lineage>
        <taxon>Eukaryota</taxon>
        <taxon>Metazoa</taxon>
        <taxon>Ecdysozoa</taxon>
        <taxon>Nematoda</taxon>
        <taxon>Chromadorea</taxon>
        <taxon>Rhabditida</taxon>
        <taxon>Rhabditina</taxon>
        <taxon>Rhabditomorpha</taxon>
        <taxon>Strongyloidea</taxon>
        <taxon>Trichostrongylidae</taxon>
        <taxon>Trichostrongylus</taxon>
    </lineage>
</organism>
<reference evidence="2 3" key="1">
    <citation type="submission" date="2019-10" db="EMBL/GenBank/DDBJ databases">
        <title>Assembly and Annotation for the nematode Trichostrongylus colubriformis.</title>
        <authorList>
            <person name="Martin J."/>
        </authorList>
    </citation>
    <scope>NUCLEOTIDE SEQUENCE [LARGE SCALE GENOMIC DNA]</scope>
    <source>
        <strain evidence="2">G859</strain>
        <tissue evidence="2">Whole worm</tissue>
    </source>
</reference>
<feature type="compositionally biased region" description="Polar residues" evidence="1">
    <location>
        <begin position="1"/>
        <end position="18"/>
    </location>
</feature>
<dbReference type="Proteomes" id="UP001331761">
    <property type="component" value="Unassembled WGS sequence"/>
</dbReference>
<name>A0AAN8FNK5_TRICO</name>
<evidence type="ECO:0000256" key="1">
    <source>
        <dbReference type="SAM" id="MobiDB-lite"/>
    </source>
</evidence>